<dbReference type="InterPro" id="IPR006660">
    <property type="entry name" value="Arsenate_reductase-like"/>
</dbReference>
<dbReference type="OrthoDB" id="9808142at2"/>
<dbReference type="RefSeq" id="WP_062544534.1">
    <property type="nucleotide sequence ID" value="NZ_CP012643.1"/>
</dbReference>
<evidence type="ECO:0000313" key="4">
    <source>
        <dbReference type="EMBL" id="ALJ00001.1"/>
    </source>
</evidence>
<dbReference type="InterPro" id="IPR036249">
    <property type="entry name" value="Thioredoxin-like_sf"/>
</dbReference>
<dbReference type="NCBIfam" id="TIGR00014">
    <property type="entry name" value="arsC"/>
    <property type="match status" value="1"/>
</dbReference>
<name>A0A0N7HWR7_9BACT</name>
<keyword evidence="5" id="KW-1185">Reference proteome</keyword>
<gene>
    <name evidence="4" type="ORF">DC20_14725</name>
</gene>
<comment type="similarity">
    <text evidence="1 3">Belongs to the ArsC family.</text>
</comment>
<dbReference type="CDD" id="cd03034">
    <property type="entry name" value="ArsC_ArsC"/>
    <property type="match status" value="1"/>
</dbReference>
<evidence type="ECO:0000256" key="2">
    <source>
        <dbReference type="ARBA" id="ARBA00023002"/>
    </source>
</evidence>
<evidence type="ECO:0000256" key="1">
    <source>
        <dbReference type="ARBA" id="ARBA00007198"/>
    </source>
</evidence>
<dbReference type="SUPFAM" id="SSF52833">
    <property type="entry name" value="Thioredoxin-like"/>
    <property type="match status" value="1"/>
</dbReference>
<dbReference type="Proteomes" id="UP000061382">
    <property type="component" value="Chromosome"/>
</dbReference>
<dbReference type="EMBL" id="CP012643">
    <property type="protein sequence ID" value="ALJ00001.1"/>
    <property type="molecule type" value="Genomic_DNA"/>
</dbReference>
<proteinExistence type="inferred from homology"/>
<dbReference type="AlphaFoldDB" id="A0A0N7HWR7"/>
<dbReference type="Gene3D" id="3.40.30.10">
    <property type="entry name" value="Glutaredoxin"/>
    <property type="match status" value="1"/>
</dbReference>
<reference evidence="4 5" key="1">
    <citation type="submission" date="2015-08" db="EMBL/GenBank/DDBJ databases">
        <title>Complete genome sequence of Rufibacter tibetensis strain 1351t, a radiation-resistant bacterium from tibet plateau.</title>
        <authorList>
            <person name="Dai J."/>
        </authorList>
    </citation>
    <scope>NUCLEOTIDE SEQUENCE [LARGE SCALE GENOMIC DNA]</scope>
    <source>
        <strain evidence="4 5">1351</strain>
    </source>
</reference>
<dbReference type="KEGG" id="rti:DC20_14725"/>
<evidence type="ECO:0000256" key="3">
    <source>
        <dbReference type="PROSITE-ProRule" id="PRU01282"/>
    </source>
</evidence>
<dbReference type="STRING" id="512763.DC20_14725"/>
<organism evidence="4 5">
    <name type="scientific">Rufibacter tibetensis</name>
    <dbReference type="NCBI Taxonomy" id="512763"/>
    <lineage>
        <taxon>Bacteria</taxon>
        <taxon>Pseudomonadati</taxon>
        <taxon>Bacteroidota</taxon>
        <taxon>Cytophagia</taxon>
        <taxon>Cytophagales</taxon>
        <taxon>Hymenobacteraceae</taxon>
        <taxon>Rufibacter</taxon>
    </lineage>
</organism>
<dbReference type="PATRIC" id="fig|512763.3.peg.3240"/>
<dbReference type="GO" id="GO:0008794">
    <property type="term" value="F:arsenate reductase (glutaredoxin) activity"/>
    <property type="evidence" value="ECO:0007669"/>
    <property type="project" value="InterPro"/>
</dbReference>
<dbReference type="PANTHER" id="PTHR30041:SF4">
    <property type="entry name" value="ARSENATE REDUCTASE"/>
    <property type="match status" value="1"/>
</dbReference>
<dbReference type="Pfam" id="PF03960">
    <property type="entry name" value="ArsC"/>
    <property type="match status" value="1"/>
</dbReference>
<accession>A0A0N7HWR7</accession>
<keyword evidence="2" id="KW-0560">Oxidoreductase</keyword>
<dbReference type="PROSITE" id="PS51353">
    <property type="entry name" value="ARSC"/>
    <property type="match status" value="1"/>
</dbReference>
<evidence type="ECO:0000313" key="5">
    <source>
        <dbReference type="Proteomes" id="UP000061382"/>
    </source>
</evidence>
<protein>
    <submittedName>
        <fullName evidence="4">Arsenate reductase</fullName>
    </submittedName>
</protein>
<dbReference type="PANTHER" id="PTHR30041">
    <property type="entry name" value="ARSENATE REDUCTASE"/>
    <property type="match status" value="1"/>
</dbReference>
<dbReference type="InterPro" id="IPR006659">
    <property type="entry name" value="Arsenate_reductase"/>
</dbReference>
<sequence>MITIYHNNRCSKSRQALDLLQQQGQEVQIVQYLTHTPTKEELREVLEKLKLGPEDIIRKGEKLYKESYAGQHLTQDEWLQVLAENPVLIERPIVINGDKAVIGRPPENVLTIL</sequence>